<feature type="domain" description="Enoyl reductase (ER)" evidence="3">
    <location>
        <begin position="10"/>
        <end position="324"/>
    </location>
</feature>
<dbReference type="Gene3D" id="3.40.50.720">
    <property type="entry name" value="NAD(P)-binding Rossmann-like Domain"/>
    <property type="match status" value="1"/>
</dbReference>
<dbReference type="AlphaFoldDB" id="A0A8J2ZUH1"/>
<reference evidence="4" key="2">
    <citation type="submission" date="2020-09" db="EMBL/GenBank/DDBJ databases">
        <authorList>
            <person name="Sun Q."/>
            <person name="Zhou Y."/>
        </authorList>
    </citation>
    <scope>NUCLEOTIDE SEQUENCE</scope>
    <source>
        <strain evidence="4">CGMCC 1.12777</strain>
    </source>
</reference>
<evidence type="ECO:0000256" key="1">
    <source>
        <dbReference type="ARBA" id="ARBA00022857"/>
    </source>
</evidence>
<evidence type="ECO:0000256" key="2">
    <source>
        <dbReference type="ARBA" id="ARBA00023002"/>
    </source>
</evidence>
<dbReference type="GO" id="GO:0070402">
    <property type="term" value="F:NADPH binding"/>
    <property type="evidence" value="ECO:0007669"/>
    <property type="project" value="TreeGrafter"/>
</dbReference>
<dbReference type="PANTHER" id="PTHR48106:SF18">
    <property type="entry name" value="QUINONE OXIDOREDUCTASE PIG3"/>
    <property type="match status" value="1"/>
</dbReference>
<comment type="caution">
    <text evidence="4">The sequence shown here is derived from an EMBL/GenBank/DDBJ whole genome shotgun (WGS) entry which is preliminary data.</text>
</comment>
<dbReference type="InterPro" id="IPR020843">
    <property type="entry name" value="ER"/>
</dbReference>
<dbReference type="CDD" id="cd05276">
    <property type="entry name" value="p53_inducible_oxidoreductase"/>
    <property type="match status" value="1"/>
</dbReference>
<dbReference type="Proteomes" id="UP000656813">
    <property type="component" value="Unassembled WGS sequence"/>
</dbReference>
<dbReference type="InterPro" id="IPR013154">
    <property type="entry name" value="ADH-like_N"/>
</dbReference>
<dbReference type="EMBL" id="BMFV01000004">
    <property type="protein sequence ID" value="GGH77069.1"/>
    <property type="molecule type" value="Genomic_DNA"/>
</dbReference>
<dbReference type="InterPro" id="IPR011032">
    <property type="entry name" value="GroES-like_sf"/>
</dbReference>
<protein>
    <submittedName>
        <fullName evidence="4">Alcohol dehydrogenase</fullName>
    </submittedName>
</protein>
<sequence length="329" mass="35871">MKAVLIKNYGQADQLYIGDYEQPQPQSHELLIKVQATAVNRADIAQREGHYPSPADASPLMGLELAGIVEKVGDRVTKWKEGDRVFGLLGGGGYAEYAVIPESMAMELPDNMAFTTAAAIPEVFLTAYQTLFWVGRLQKGERVLIHAGASGVGTAAIQLAKQAGAEVVATAGSEGKLEACRHFGADLAINYKTDAFDKVIEANYGANSIDVILDFIGASYWEKNEKVIAMDGRHVLISTLGGAKINTFHLGRLMAKRATVTGTTLRSRSLEYKERLTDEFAIWALPLFKAGKITPVVDRVFPIEKVKEAHEYMEANKNIGKIVLSMTTH</sequence>
<organism evidence="4 5">
    <name type="scientific">Pullulanibacillus pueri</name>
    <dbReference type="NCBI Taxonomy" id="1437324"/>
    <lineage>
        <taxon>Bacteria</taxon>
        <taxon>Bacillati</taxon>
        <taxon>Bacillota</taxon>
        <taxon>Bacilli</taxon>
        <taxon>Bacillales</taxon>
        <taxon>Sporolactobacillaceae</taxon>
        <taxon>Pullulanibacillus</taxon>
    </lineage>
</organism>
<dbReference type="InterPro" id="IPR036291">
    <property type="entry name" value="NAD(P)-bd_dom_sf"/>
</dbReference>
<dbReference type="SUPFAM" id="SSF50129">
    <property type="entry name" value="GroES-like"/>
    <property type="match status" value="1"/>
</dbReference>
<dbReference type="NCBIfam" id="TIGR02824">
    <property type="entry name" value="quinone_pig3"/>
    <property type="match status" value="1"/>
</dbReference>
<dbReference type="InterPro" id="IPR013149">
    <property type="entry name" value="ADH-like_C"/>
</dbReference>
<accession>A0A8J2ZUH1</accession>
<dbReference type="GO" id="GO:0016651">
    <property type="term" value="F:oxidoreductase activity, acting on NAD(P)H"/>
    <property type="evidence" value="ECO:0007669"/>
    <property type="project" value="TreeGrafter"/>
</dbReference>
<evidence type="ECO:0000313" key="4">
    <source>
        <dbReference type="EMBL" id="GGH77069.1"/>
    </source>
</evidence>
<keyword evidence="5" id="KW-1185">Reference proteome</keyword>
<keyword evidence="2" id="KW-0560">Oxidoreductase</keyword>
<dbReference type="InterPro" id="IPR014189">
    <property type="entry name" value="Quinone_OxRdtase_PIG3"/>
</dbReference>
<dbReference type="Pfam" id="PF08240">
    <property type="entry name" value="ADH_N"/>
    <property type="match status" value="1"/>
</dbReference>
<name>A0A8J2ZUH1_9BACL</name>
<dbReference type="PANTHER" id="PTHR48106">
    <property type="entry name" value="QUINONE OXIDOREDUCTASE PIG3-RELATED"/>
    <property type="match status" value="1"/>
</dbReference>
<dbReference type="SUPFAM" id="SSF51735">
    <property type="entry name" value="NAD(P)-binding Rossmann-fold domains"/>
    <property type="match status" value="1"/>
</dbReference>
<dbReference type="RefSeq" id="WP_188496147.1">
    <property type="nucleotide sequence ID" value="NZ_BMFV01000004.1"/>
</dbReference>
<evidence type="ECO:0000313" key="5">
    <source>
        <dbReference type="Proteomes" id="UP000656813"/>
    </source>
</evidence>
<gene>
    <name evidence="4" type="ORF">GCM10007096_08420</name>
</gene>
<proteinExistence type="predicted"/>
<reference evidence="4" key="1">
    <citation type="journal article" date="2014" name="Int. J. Syst. Evol. Microbiol.">
        <title>Complete genome sequence of Corynebacterium casei LMG S-19264T (=DSM 44701T), isolated from a smear-ripened cheese.</title>
        <authorList>
            <consortium name="US DOE Joint Genome Institute (JGI-PGF)"/>
            <person name="Walter F."/>
            <person name="Albersmeier A."/>
            <person name="Kalinowski J."/>
            <person name="Ruckert C."/>
        </authorList>
    </citation>
    <scope>NUCLEOTIDE SEQUENCE</scope>
    <source>
        <strain evidence="4">CGMCC 1.12777</strain>
    </source>
</reference>
<dbReference type="Pfam" id="PF00107">
    <property type="entry name" value="ADH_zinc_N"/>
    <property type="match status" value="1"/>
</dbReference>
<dbReference type="SMART" id="SM00829">
    <property type="entry name" value="PKS_ER"/>
    <property type="match status" value="1"/>
</dbReference>
<evidence type="ECO:0000259" key="3">
    <source>
        <dbReference type="SMART" id="SM00829"/>
    </source>
</evidence>
<keyword evidence="1" id="KW-0521">NADP</keyword>
<dbReference type="Gene3D" id="3.90.180.10">
    <property type="entry name" value="Medium-chain alcohol dehydrogenases, catalytic domain"/>
    <property type="match status" value="1"/>
</dbReference>